<proteinExistence type="predicted"/>
<sequence length="70" mass="7635">MQSEGFKYLEECCPPLLSDLLKAFASGDENSSLLSGRKRNSSSVYGLDLTAEGEAAESGNPNGRRVRRRL</sequence>
<dbReference type="EMBL" id="BPVZ01000005">
    <property type="protein sequence ID" value="GKU91992.1"/>
    <property type="molecule type" value="Genomic_DNA"/>
</dbReference>
<protein>
    <submittedName>
        <fullName evidence="1">Uncharacterized protein</fullName>
    </submittedName>
</protein>
<dbReference type="AlphaFoldDB" id="A0AAV5HZA3"/>
<evidence type="ECO:0000313" key="2">
    <source>
        <dbReference type="Proteomes" id="UP001054252"/>
    </source>
</evidence>
<name>A0AAV5HZA3_9ROSI</name>
<organism evidence="1 2">
    <name type="scientific">Rubroshorea leprosula</name>
    <dbReference type="NCBI Taxonomy" id="152421"/>
    <lineage>
        <taxon>Eukaryota</taxon>
        <taxon>Viridiplantae</taxon>
        <taxon>Streptophyta</taxon>
        <taxon>Embryophyta</taxon>
        <taxon>Tracheophyta</taxon>
        <taxon>Spermatophyta</taxon>
        <taxon>Magnoliopsida</taxon>
        <taxon>eudicotyledons</taxon>
        <taxon>Gunneridae</taxon>
        <taxon>Pentapetalae</taxon>
        <taxon>rosids</taxon>
        <taxon>malvids</taxon>
        <taxon>Malvales</taxon>
        <taxon>Dipterocarpaceae</taxon>
        <taxon>Rubroshorea</taxon>
    </lineage>
</organism>
<accession>A0AAV5HZA3</accession>
<evidence type="ECO:0000313" key="1">
    <source>
        <dbReference type="EMBL" id="GKU91992.1"/>
    </source>
</evidence>
<keyword evidence="2" id="KW-1185">Reference proteome</keyword>
<comment type="caution">
    <text evidence="1">The sequence shown here is derived from an EMBL/GenBank/DDBJ whole genome shotgun (WGS) entry which is preliminary data.</text>
</comment>
<gene>
    <name evidence="1" type="ORF">SLEP1_g5783</name>
</gene>
<reference evidence="1 2" key="1">
    <citation type="journal article" date="2021" name="Commun. Biol.">
        <title>The genome of Shorea leprosula (Dipterocarpaceae) highlights the ecological relevance of drought in aseasonal tropical rainforests.</title>
        <authorList>
            <person name="Ng K.K.S."/>
            <person name="Kobayashi M.J."/>
            <person name="Fawcett J.A."/>
            <person name="Hatakeyama M."/>
            <person name="Paape T."/>
            <person name="Ng C.H."/>
            <person name="Ang C.C."/>
            <person name="Tnah L.H."/>
            <person name="Lee C.T."/>
            <person name="Nishiyama T."/>
            <person name="Sese J."/>
            <person name="O'Brien M.J."/>
            <person name="Copetti D."/>
            <person name="Mohd Noor M.I."/>
            <person name="Ong R.C."/>
            <person name="Putra M."/>
            <person name="Sireger I.Z."/>
            <person name="Indrioko S."/>
            <person name="Kosugi Y."/>
            <person name="Izuno A."/>
            <person name="Isagi Y."/>
            <person name="Lee S.L."/>
            <person name="Shimizu K.K."/>
        </authorList>
    </citation>
    <scope>NUCLEOTIDE SEQUENCE [LARGE SCALE GENOMIC DNA]</scope>
    <source>
        <strain evidence="1">214</strain>
    </source>
</reference>
<dbReference type="Proteomes" id="UP001054252">
    <property type="component" value="Unassembled WGS sequence"/>
</dbReference>